<dbReference type="InterPro" id="IPR006336">
    <property type="entry name" value="GCS2"/>
</dbReference>
<dbReference type="Gene3D" id="3.30.590.20">
    <property type="match status" value="1"/>
</dbReference>
<dbReference type="Pfam" id="PF04107">
    <property type="entry name" value="GCS2"/>
    <property type="match status" value="1"/>
</dbReference>
<evidence type="ECO:0000313" key="2">
    <source>
        <dbReference type="EMBL" id="ACU73635.1"/>
    </source>
</evidence>
<reference evidence="2 3" key="1">
    <citation type="journal article" date="2009" name="Stand. Genomic Sci.">
        <title>Complete genome sequence of Catenulispora acidiphila type strain (ID 139908).</title>
        <authorList>
            <person name="Copeland A."/>
            <person name="Lapidus A."/>
            <person name="Glavina Del Rio T."/>
            <person name="Nolan M."/>
            <person name="Lucas S."/>
            <person name="Chen F."/>
            <person name="Tice H."/>
            <person name="Cheng J.F."/>
            <person name="Bruce D."/>
            <person name="Goodwin L."/>
            <person name="Pitluck S."/>
            <person name="Mikhailova N."/>
            <person name="Pati A."/>
            <person name="Ivanova N."/>
            <person name="Mavromatis K."/>
            <person name="Chen A."/>
            <person name="Palaniappan K."/>
            <person name="Chain P."/>
            <person name="Land M."/>
            <person name="Hauser L."/>
            <person name="Chang Y.J."/>
            <person name="Jeffries C.D."/>
            <person name="Chertkov O."/>
            <person name="Brettin T."/>
            <person name="Detter J.C."/>
            <person name="Han C."/>
            <person name="Ali Z."/>
            <person name="Tindall B.J."/>
            <person name="Goker M."/>
            <person name="Bristow J."/>
            <person name="Eisen J.A."/>
            <person name="Markowitz V."/>
            <person name="Hugenholtz P."/>
            <person name="Kyrpides N.C."/>
            <person name="Klenk H.P."/>
        </authorList>
    </citation>
    <scope>NUCLEOTIDE SEQUENCE [LARGE SCALE GENOMIC DNA]</scope>
    <source>
        <strain evidence="3">DSM 44928 / JCM 14897 / NBRC 102108 / NRRL B-24433 / ID139908</strain>
    </source>
</reference>
<evidence type="ECO:0000313" key="3">
    <source>
        <dbReference type="Proteomes" id="UP000000851"/>
    </source>
</evidence>
<name>C7PZX0_CATAD</name>
<dbReference type="HOGENOM" id="CLU_029030_0_0_11"/>
<sequence length="495" mass="55692">MGERVVATEFTGADRTRFRERLRAGFEVFRRMLAEDRFERGRTLMGVELELDLVDPFGRPVMVNQDVLSRIASRDFQTELGQFNLEVNIAPHKLVGTVFSELAEELRTSMAYADRQARAAGARILMIGILPTLDEAHMVVENFSAEDRYFLLNDEIAQVRGEDFLVEIDGVERLRTTFASIMPEACNTSVQFHLQVSPETFAPAWNAAQALAGVQVALGANSPFLFGRELWAETRIPLFEQATDFRVEELAAQGVRPRVWFGERWISSPLDLFEENLRYFTALLPVSSDEDPEKVLAEGGIPHLPELRLHNGTVYRWNRPVYDVARGKPHLRVENRVLPAGPTVVDVLANAAFFYGCVKALMEDPDPVWAHLSFEDAARNLHNAARHGLAAQLEWRRDEHEGSLPVRELVLTELLPAARRGLDALGIDPRDRDEFLGIIEGRCETGRNGSTWLSGRFHRLVGEEGLDRAAALERLTIEYADLMITGAPAHTWKVG</sequence>
<dbReference type="PANTHER" id="PTHR36510:SF3">
    <property type="entry name" value="CONSERVED PROTEIN"/>
    <property type="match status" value="1"/>
</dbReference>
<comment type="catalytic activity">
    <reaction evidence="1">
        <text>L-cysteine + L-glutamate + ATP = gamma-L-glutamyl-L-cysteine + ADP + phosphate + H(+)</text>
        <dbReference type="Rhea" id="RHEA:13285"/>
        <dbReference type="ChEBI" id="CHEBI:15378"/>
        <dbReference type="ChEBI" id="CHEBI:29985"/>
        <dbReference type="ChEBI" id="CHEBI:30616"/>
        <dbReference type="ChEBI" id="CHEBI:35235"/>
        <dbReference type="ChEBI" id="CHEBI:43474"/>
        <dbReference type="ChEBI" id="CHEBI:58173"/>
        <dbReference type="ChEBI" id="CHEBI:456216"/>
        <dbReference type="EC" id="6.3.2.2"/>
    </reaction>
</comment>
<dbReference type="AlphaFoldDB" id="C7PZX0"/>
<dbReference type="Proteomes" id="UP000000851">
    <property type="component" value="Chromosome"/>
</dbReference>
<dbReference type="GO" id="GO:0004357">
    <property type="term" value="F:glutamate-cysteine ligase activity"/>
    <property type="evidence" value="ECO:0007669"/>
    <property type="project" value="UniProtKB-EC"/>
</dbReference>
<dbReference type="GO" id="GO:0042398">
    <property type="term" value="P:modified amino acid biosynthetic process"/>
    <property type="evidence" value="ECO:0007669"/>
    <property type="project" value="InterPro"/>
</dbReference>
<gene>
    <name evidence="2" type="ordered locus">Caci_4774</name>
</gene>
<dbReference type="InterPro" id="IPR016602">
    <property type="entry name" value="UCP012666"/>
</dbReference>
<dbReference type="InterPro" id="IPR014746">
    <property type="entry name" value="Gln_synth/guanido_kin_cat_dom"/>
</dbReference>
<dbReference type="PANTHER" id="PTHR36510">
    <property type="entry name" value="GLUTAMATE--CYSTEINE LIGASE 2-RELATED"/>
    <property type="match status" value="1"/>
</dbReference>
<dbReference type="STRING" id="479433.Caci_4774"/>
<dbReference type="EMBL" id="CP001700">
    <property type="protein sequence ID" value="ACU73635.1"/>
    <property type="molecule type" value="Genomic_DNA"/>
</dbReference>
<keyword evidence="3" id="KW-1185">Reference proteome</keyword>
<evidence type="ECO:0000256" key="1">
    <source>
        <dbReference type="ARBA" id="ARBA00048819"/>
    </source>
</evidence>
<organism evidence="2 3">
    <name type="scientific">Catenulispora acidiphila (strain DSM 44928 / JCM 14897 / NBRC 102108 / NRRL B-24433 / ID139908)</name>
    <dbReference type="NCBI Taxonomy" id="479433"/>
    <lineage>
        <taxon>Bacteria</taxon>
        <taxon>Bacillati</taxon>
        <taxon>Actinomycetota</taxon>
        <taxon>Actinomycetes</taxon>
        <taxon>Catenulisporales</taxon>
        <taxon>Catenulisporaceae</taxon>
        <taxon>Catenulispora</taxon>
    </lineage>
</organism>
<proteinExistence type="predicted"/>
<accession>C7PZX0</accession>
<dbReference type="KEGG" id="cai:Caci_4774"/>
<dbReference type="InParanoid" id="C7PZX0"/>
<dbReference type="SUPFAM" id="SSF55931">
    <property type="entry name" value="Glutamine synthetase/guanido kinase"/>
    <property type="match status" value="1"/>
</dbReference>
<dbReference type="RefSeq" id="WP_015793364.1">
    <property type="nucleotide sequence ID" value="NC_013131.1"/>
</dbReference>
<protein>
    <submittedName>
        <fullName evidence="2">Glutamate--cysteine ligase GCS2</fullName>
    </submittedName>
</protein>
<dbReference type="InterPro" id="IPR050141">
    <property type="entry name" value="GCL_type2/YbdK_subfam"/>
</dbReference>
<dbReference type="PIRSF" id="PIRSF012666">
    <property type="entry name" value="UCP012666"/>
    <property type="match status" value="1"/>
</dbReference>
<keyword evidence="2" id="KW-0436">Ligase</keyword>
<dbReference type="OrthoDB" id="240589at2"/>
<dbReference type="eggNOG" id="COG2170">
    <property type="taxonomic scope" value="Bacteria"/>
</dbReference>